<accession>A0A4Y9JDF5</accession>
<dbReference type="EMBL" id="SPPD01000001">
    <property type="protein sequence ID" value="TFU99002.1"/>
    <property type="molecule type" value="Genomic_DNA"/>
</dbReference>
<gene>
    <name evidence="1" type="ORF">E4T82_01455</name>
</gene>
<evidence type="ECO:0000313" key="2">
    <source>
        <dbReference type="Proteomes" id="UP000297253"/>
    </source>
</evidence>
<name>A0A4Y9JDF5_9STRE</name>
<dbReference type="OrthoDB" id="9127144at2"/>
<sequence length="70" mass="8119">MRIIFQACIALTVSVSEEDVVDHLLAEAWHYRGYVEAFVINHHGQFIGFVSLYIHKEHSEIINFLIDDAF</sequence>
<dbReference type="Proteomes" id="UP000297253">
    <property type="component" value="Unassembled WGS sequence"/>
</dbReference>
<dbReference type="RefSeq" id="WP_135181127.1">
    <property type="nucleotide sequence ID" value="NZ_JADGKZ010000001.1"/>
</dbReference>
<reference evidence="1 2" key="1">
    <citation type="submission" date="2019-03" db="EMBL/GenBank/DDBJ databases">
        <title>Diversity of the mouse oral microbiome.</title>
        <authorList>
            <person name="Joseph S."/>
            <person name="Aduse-Opoku J."/>
            <person name="Curtis M."/>
            <person name="Wade W."/>
            <person name="Hashim A."/>
        </authorList>
    </citation>
    <scope>NUCLEOTIDE SEQUENCE [LARGE SCALE GENOMIC DNA]</scope>
    <source>
        <strain evidence="1 2">WM131</strain>
    </source>
</reference>
<protein>
    <recommendedName>
        <fullName evidence="3">GNAT family N-acetyltransferase</fullName>
    </recommendedName>
</protein>
<organism evidence="1 2">
    <name type="scientific">Streptococcus cuniculi</name>
    <dbReference type="NCBI Taxonomy" id="1432788"/>
    <lineage>
        <taxon>Bacteria</taxon>
        <taxon>Bacillati</taxon>
        <taxon>Bacillota</taxon>
        <taxon>Bacilli</taxon>
        <taxon>Lactobacillales</taxon>
        <taxon>Streptococcaceae</taxon>
        <taxon>Streptococcus</taxon>
    </lineage>
</organism>
<evidence type="ECO:0000313" key="1">
    <source>
        <dbReference type="EMBL" id="TFU99002.1"/>
    </source>
</evidence>
<evidence type="ECO:0008006" key="3">
    <source>
        <dbReference type="Google" id="ProtNLM"/>
    </source>
</evidence>
<comment type="caution">
    <text evidence="1">The sequence shown here is derived from an EMBL/GenBank/DDBJ whole genome shotgun (WGS) entry which is preliminary data.</text>
</comment>
<proteinExistence type="predicted"/>
<dbReference type="AlphaFoldDB" id="A0A4Y9JDF5"/>